<keyword evidence="4" id="KW-1185">Reference proteome</keyword>
<accession>U7QF50</accession>
<dbReference type="InterPro" id="IPR016461">
    <property type="entry name" value="COMT-like"/>
</dbReference>
<dbReference type="InterPro" id="IPR041698">
    <property type="entry name" value="Methyltransf_25"/>
</dbReference>
<dbReference type="CDD" id="cd02440">
    <property type="entry name" value="AdoMet_MTases"/>
    <property type="match status" value="1"/>
</dbReference>
<dbReference type="Pfam" id="PF13649">
    <property type="entry name" value="Methyltransf_25"/>
    <property type="match status" value="1"/>
</dbReference>
<name>U7QF50_9CYAN</name>
<gene>
    <name evidence="3" type="ORF">M595_4321</name>
</gene>
<sequence>MKRTDEVWKTAQLAQTFLEGVRGAIPLASEQLEMMLRIIQRAKSQVNTVLDLGCGDGILGRTILTQYPHAKVVFLDFSEAMISAVKDKLQTPENNIEFVLEDFGQTSWVNSVQNFGKFDVIVSGFAIHHQPDDRKQEVYQEIYNLLTPRGIFLNLEHVKSTSNFGELVFNEMFIDSLVNYHHQRVNHQSREEIAQQYYNRPDKEANILAPVELQCQWLTEMGFLDVDCFMKVLELALFGGIKPQN</sequence>
<proteinExistence type="predicted"/>
<evidence type="ECO:0000256" key="1">
    <source>
        <dbReference type="ARBA" id="ARBA00022679"/>
    </source>
</evidence>
<feature type="domain" description="Methyltransferase" evidence="2">
    <location>
        <begin position="49"/>
        <end position="150"/>
    </location>
</feature>
<comment type="caution">
    <text evidence="3">The sequence shown here is derived from an EMBL/GenBank/DDBJ whole genome shotgun (WGS) entry which is preliminary data.</text>
</comment>
<keyword evidence="1 3" id="KW-0808">Transferase</keyword>
<protein>
    <submittedName>
        <fullName evidence="3">Methyltransferase domain protein</fullName>
    </submittedName>
</protein>
<dbReference type="PANTHER" id="PTHR43861:SF3">
    <property type="entry name" value="PUTATIVE (AFU_ORTHOLOGUE AFUA_2G14390)-RELATED"/>
    <property type="match status" value="1"/>
</dbReference>
<dbReference type="OrthoDB" id="9778766at2"/>
<dbReference type="AlphaFoldDB" id="U7QF50"/>
<keyword evidence="3" id="KW-0489">Methyltransferase</keyword>
<evidence type="ECO:0000313" key="3">
    <source>
        <dbReference type="EMBL" id="ERT05715.1"/>
    </source>
</evidence>
<dbReference type="InterPro" id="IPR029063">
    <property type="entry name" value="SAM-dependent_MTases_sf"/>
</dbReference>
<reference evidence="3 4" key="1">
    <citation type="journal article" date="2013" name="Front. Microbiol.">
        <title>Comparative genomic analyses of the cyanobacterium, Lyngbya aestuarii BL J, a powerful hydrogen producer.</title>
        <authorList>
            <person name="Kothari A."/>
            <person name="Vaughn M."/>
            <person name="Garcia-Pichel F."/>
        </authorList>
    </citation>
    <scope>NUCLEOTIDE SEQUENCE [LARGE SCALE GENOMIC DNA]</scope>
    <source>
        <strain evidence="3 4">BL J</strain>
    </source>
</reference>
<dbReference type="PROSITE" id="PS51683">
    <property type="entry name" value="SAM_OMT_II"/>
    <property type="match status" value="1"/>
</dbReference>
<dbReference type="EMBL" id="AUZM01000050">
    <property type="protein sequence ID" value="ERT05715.1"/>
    <property type="molecule type" value="Genomic_DNA"/>
</dbReference>
<evidence type="ECO:0000313" key="4">
    <source>
        <dbReference type="Proteomes" id="UP000017127"/>
    </source>
</evidence>
<dbReference type="GO" id="GO:0008168">
    <property type="term" value="F:methyltransferase activity"/>
    <property type="evidence" value="ECO:0007669"/>
    <property type="project" value="UniProtKB-KW"/>
</dbReference>
<dbReference type="PANTHER" id="PTHR43861">
    <property type="entry name" value="TRANS-ACONITATE 2-METHYLTRANSFERASE-RELATED"/>
    <property type="match status" value="1"/>
</dbReference>
<evidence type="ECO:0000259" key="2">
    <source>
        <dbReference type="Pfam" id="PF13649"/>
    </source>
</evidence>
<dbReference type="Gene3D" id="3.40.50.150">
    <property type="entry name" value="Vaccinia Virus protein VP39"/>
    <property type="match status" value="1"/>
</dbReference>
<dbReference type="GO" id="GO:0032259">
    <property type="term" value="P:methylation"/>
    <property type="evidence" value="ECO:0007669"/>
    <property type="project" value="UniProtKB-KW"/>
</dbReference>
<dbReference type="Proteomes" id="UP000017127">
    <property type="component" value="Unassembled WGS sequence"/>
</dbReference>
<dbReference type="SUPFAM" id="SSF53335">
    <property type="entry name" value="S-adenosyl-L-methionine-dependent methyltransferases"/>
    <property type="match status" value="1"/>
</dbReference>
<dbReference type="RefSeq" id="WP_023068015.1">
    <property type="nucleotide sequence ID" value="NZ_AUZM01000050.1"/>
</dbReference>
<organism evidence="3 4">
    <name type="scientific">Lyngbya aestuarii BL J</name>
    <dbReference type="NCBI Taxonomy" id="1348334"/>
    <lineage>
        <taxon>Bacteria</taxon>
        <taxon>Bacillati</taxon>
        <taxon>Cyanobacteriota</taxon>
        <taxon>Cyanophyceae</taxon>
        <taxon>Oscillatoriophycideae</taxon>
        <taxon>Oscillatoriales</taxon>
        <taxon>Microcoleaceae</taxon>
        <taxon>Lyngbya</taxon>
    </lineage>
</organism>